<accession>A0AAD4NX52</accession>
<dbReference type="SUPFAM" id="SSF54637">
    <property type="entry name" value="Thioesterase/thiol ester dehydrase-isomerase"/>
    <property type="match status" value="1"/>
</dbReference>
<dbReference type="Proteomes" id="UP001190926">
    <property type="component" value="Unassembled WGS sequence"/>
</dbReference>
<dbReference type="PANTHER" id="PTHR21660:SF12">
    <property type="entry name" value="OS07G0462700 PROTEIN"/>
    <property type="match status" value="1"/>
</dbReference>
<dbReference type="InterPro" id="IPR029069">
    <property type="entry name" value="HotDog_dom_sf"/>
</dbReference>
<reference evidence="4 5" key="1">
    <citation type="journal article" date="2021" name="Nat. Commun.">
        <title>Incipient diploidization of the medicinal plant Perilla within 10,000 years.</title>
        <authorList>
            <person name="Zhang Y."/>
            <person name="Shen Q."/>
            <person name="Leng L."/>
            <person name="Zhang D."/>
            <person name="Chen S."/>
            <person name="Shi Y."/>
            <person name="Ning Z."/>
            <person name="Chen S."/>
        </authorList>
    </citation>
    <scope>NUCLEOTIDE SEQUENCE [LARGE SCALE GENOMIC DNA]</scope>
    <source>
        <strain evidence="5">cv. PC099</strain>
    </source>
</reference>
<dbReference type="NCBIfam" id="TIGR00369">
    <property type="entry name" value="unchar_dom_1"/>
    <property type="match status" value="1"/>
</dbReference>
<sequence length="170" mass="18173">MASSKELSRRGAIREEEYKEASGFMERVGVGHEMLEAEYNVKDSFSKHVGGVVKVVSMERGKISCILTVKPSILNGHGILFGGVVAAVAERVAIGCGRTIHGEDGDLCLGEISISYLSSAPPNAEVVVDASVVRSGKTLTVVAVNFRLKESGRLAYVSRATLHRMPLSNL</sequence>
<keyword evidence="2" id="KW-0378">Hydrolase</keyword>
<dbReference type="PANTHER" id="PTHR21660">
    <property type="entry name" value="THIOESTERASE SUPERFAMILY MEMBER-RELATED"/>
    <property type="match status" value="1"/>
</dbReference>
<dbReference type="InterPro" id="IPR039298">
    <property type="entry name" value="ACOT13"/>
</dbReference>
<dbReference type="GO" id="GO:0047617">
    <property type="term" value="F:fatty acyl-CoA hydrolase activity"/>
    <property type="evidence" value="ECO:0007669"/>
    <property type="project" value="InterPro"/>
</dbReference>
<proteinExistence type="inferred from homology"/>
<evidence type="ECO:0000259" key="3">
    <source>
        <dbReference type="Pfam" id="PF03061"/>
    </source>
</evidence>
<evidence type="ECO:0000313" key="5">
    <source>
        <dbReference type="Proteomes" id="UP001190926"/>
    </source>
</evidence>
<protein>
    <recommendedName>
        <fullName evidence="3">Thioesterase domain-containing protein</fullName>
    </recommendedName>
</protein>
<dbReference type="InterPro" id="IPR003736">
    <property type="entry name" value="PAAI_dom"/>
</dbReference>
<dbReference type="EMBL" id="SDAM02029557">
    <property type="protein sequence ID" value="KAH6756423.1"/>
    <property type="molecule type" value="Genomic_DNA"/>
</dbReference>
<organism evidence="4 5">
    <name type="scientific">Perilla frutescens var. hirtella</name>
    <name type="common">Perilla citriodora</name>
    <name type="synonym">Perilla setoyensis</name>
    <dbReference type="NCBI Taxonomy" id="608512"/>
    <lineage>
        <taxon>Eukaryota</taxon>
        <taxon>Viridiplantae</taxon>
        <taxon>Streptophyta</taxon>
        <taxon>Embryophyta</taxon>
        <taxon>Tracheophyta</taxon>
        <taxon>Spermatophyta</taxon>
        <taxon>Magnoliopsida</taxon>
        <taxon>eudicotyledons</taxon>
        <taxon>Gunneridae</taxon>
        <taxon>Pentapetalae</taxon>
        <taxon>asterids</taxon>
        <taxon>lamiids</taxon>
        <taxon>Lamiales</taxon>
        <taxon>Lamiaceae</taxon>
        <taxon>Nepetoideae</taxon>
        <taxon>Elsholtzieae</taxon>
        <taxon>Perilla</taxon>
    </lineage>
</organism>
<dbReference type="Pfam" id="PF03061">
    <property type="entry name" value="4HBT"/>
    <property type="match status" value="1"/>
</dbReference>
<gene>
    <name evidence="4" type="ORF">C2S53_002424</name>
</gene>
<dbReference type="AlphaFoldDB" id="A0AAD4NX52"/>
<dbReference type="Gene3D" id="3.10.129.10">
    <property type="entry name" value="Hotdog Thioesterase"/>
    <property type="match status" value="1"/>
</dbReference>
<feature type="domain" description="Thioesterase" evidence="3">
    <location>
        <begin position="77"/>
        <end position="152"/>
    </location>
</feature>
<evidence type="ECO:0000256" key="1">
    <source>
        <dbReference type="ARBA" id="ARBA00008324"/>
    </source>
</evidence>
<dbReference type="InterPro" id="IPR006683">
    <property type="entry name" value="Thioestr_dom"/>
</dbReference>
<comment type="caution">
    <text evidence="4">The sequence shown here is derived from an EMBL/GenBank/DDBJ whole genome shotgun (WGS) entry which is preliminary data.</text>
</comment>
<dbReference type="CDD" id="cd03443">
    <property type="entry name" value="PaaI_thioesterase"/>
    <property type="match status" value="1"/>
</dbReference>
<evidence type="ECO:0000256" key="2">
    <source>
        <dbReference type="ARBA" id="ARBA00022801"/>
    </source>
</evidence>
<name>A0AAD4NX52_PERFH</name>
<evidence type="ECO:0000313" key="4">
    <source>
        <dbReference type="EMBL" id="KAH6756423.1"/>
    </source>
</evidence>
<keyword evidence="5" id="KW-1185">Reference proteome</keyword>
<comment type="similarity">
    <text evidence="1">Belongs to the thioesterase PaaI family.</text>
</comment>